<dbReference type="SUPFAM" id="SSF89550">
    <property type="entry name" value="PHP domain-like"/>
    <property type="match status" value="1"/>
</dbReference>
<organism evidence="10 11">
    <name type="scientific">Alkaliphilus pronyensis</name>
    <dbReference type="NCBI Taxonomy" id="1482732"/>
    <lineage>
        <taxon>Bacteria</taxon>
        <taxon>Bacillati</taxon>
        <taxon>Bacillota</taxon>
        <taxon>Clostridia</taxon>
        <taxon>Peptostreptococcales</taxon>
        <taxon>Natronincolaceae</taxon>
        <taxon>Alkaliphilus</taxon>
    </lineage>
</organism>
<dbReference type="GO" id="GO:0005737">
    <property type="term" value="C:cytoplasm"/>
    <property type="evidence" value="ECO:0007669"/>
    <property type="project" value="TreeGrafter"/>
</dbReference>
<dbReference type="InterPro" id="IPR004013">
    <property type="entry name" value="PHP_dom"/>
</dbReference>
<dbReference type="InterPro" id="IPR016195">
    <property type="entry name" value="Pol/histidinol_Pase-like"/>
</dbReference>
<name>A0A6I0F4B0_9FIRM</name>
<dbReference type="GO" id="GO:0000105">
    <property type="term" value="P:L-histidine biosynthetic process"/>
    <property type="evidence" value="ECO:0007669"/>
    <property type="project" value="UniProtKB-UniRule"/>
</dbReference>
<dbReference type="NCBIfam" id="TIGR01856">
    <property type="entry name" value="hisJ_fam"/>
    <property type="match status" value="1"/>
</dbReference>
<protein>
    <recommendedName>
        <fullName evidence="3 8">Histidinol-phosphatase</fullName>
        <shortName evidence="8">HolPase</shortName>
        <ecNumber evidence="3 8">3.1.3.15</ecNumber>
    </recommendedName>
</protein>
<dbReference type="Gene3D" id="3.20.20.140">
    <property type="entry name" value="Metal-dependent hydrolases"/>
    <property type="match status" value="1"/>
</dbReference>
<gene>
    <name evidence="10" type="ORF">F8154_14425</name>
</gene>
<evidence type="ECO:0000256" key="3">
    <source>
        <dbReference type="ARBA" id="ARBA00013085"/>
    </source>
</evidence>
<dbReference type="InterPro" id="IPR010140">
    <property type="entry name" value="Histidinol_P_phosphatase_HisJ"/>
</dbReference>
<evidence type="ECO:0000256" key="8">
    <source>
        <dbReference type="RuleBase" id="RU366003"/>
    </source>
</evidence>
<feature type="domain" description="Polymerase/histidinol phosphatase N-terminal" evidence="9">
    <location>
        <begin position="2"/>
        <end position="84"/>
    </location>
</feature>
<evidence type="ECO:0000256" key="4">
    <source>
        <dbReference type="ARBA" id="ARBA00022605"/>
    </source>
</evidence>
<evidence type="ECO:0000313" key="10">
    <source>
        <dbReference type="EMBL" id="KAB3529782.1"/>
    </source>
</evidence>
<keyword evidence="11" id="KW-1185">Reference proteome</keyword>
<dbReference type="EMBL" id="WBZC01000079">
    <property type="protein sequence ID" value="KAB3529782.1"/>
    <property type="molecule type" value="Genomic_DNA"/>
</dbReference>
<dbReference type="Pfam" id="PF02811">
    <property type="entry name" value="PHP"/>
    <property type="match status" value="1"/>
</dbReference>
<comment type="catalytic activity">
    <reaction evidence="7 8">
        <text>L-histidinol phosphate + H2O = L-histidinol + phosphate</text>
        <dbReference type="Rhea" id="RHEA:14465"/>
        <dbReference type="ChEBI" id="CHEBI:15377"/>
        <dbReference type="ChEBI" id="CHEBI:43474"/>
        <dbReference type="ChEBI" id="CHEBI:57699"/>
        <dbReference type="ChEBI" id="CHEBI:57980"/>
        <dbReference type="EC" id="3.1.3.15"/>
    </reaction>
</comment>
<evidence type="ECO:0000259" key="9">
    <source>
        <dbReference type="SMART" id="SM00481"/>
    </source>
</evidence>
<dbReference type="PANTHER" id="PTHR21039">
    <property type="entry name" value="HISTIDINOL PHOSPHATASE-RELATED"/>
    <property type="match status" value="1"/>
</dbReference>
<dbReference type="GO" id="GO:0004401">
    <property type="term" value="F:histidinol-phosphatase activity"/>
    <property type="evidence" value="ECO:0007669"/>
    <property type="project" value="UniProtKB-UniRule"/>
</dbReference>
<dbReference type="OrthoDB" id="9775255at2"/>
<keyword evidence="4 8" id="KW-0028">Amino-acid biosynthesis</keyword>
<dbReference type="InterPro" id="IPR003141">
    <property type="entry name" value="Pol/His_phosphatase_N"/>
</dbReference>
<evidence type="ECO:0000313" key="11">
    <source>
        <dbReference type="Proteomes" id="UP000432715"/>
    </source>
</evidence>
<dbReference type="Proteomes" id="UP000432715">
    <property type="component" value="Unassembled WGS sequence"/>
</dbReference>
<keyword evidence="5 8" id="KW-0378">Hydrolase</keyword>
<proteinExistence type="inferred from homology"/>
<comment type="caution">
    <text evidence="10">The sequence shown here is derived from an EMBL/GenBank/DDBJ whole genome shotgun (WGS) entry which is preliminary data.</text>
</comment>
<evidence type="ECO:0000256" key="5">
    <source>
        <dbReference type="ARBA" id="ARBA00022801"/>
    </source>
</evidence>
<dbReference type="UniPathway" id="UPA00031">
    <property type="reaction ID" value="UER00013"/>
</dbReference>
<sequence>MFDYHVHSHFSPDANMTMELGIKAAISKGIKEICFTDHIDYDFDGEGNNITFDYMEYQKTIKEYQLKYNDRIRIKQGVEFGLQSHTLDKYSRDFKDNSFDFIIGSLHSVEKKDLFSGAFYSEKTQLEAYRVYFEELYDILCDFDDFSVLGHLDVVKRYGSFDIPLPLEAYYEATSKILKKVIDKGKGIELNTSGIRYRVGDYHPSLDVFRLYYELGGEIITIGSDAHTTNQLSFDLKNAVKALEAIGFKYVCTFSRMVPSFHRLSSLL</sequence>
<comment type="similarity">
    <text evidence="2 8">Belongs to the PHP hydrolase family. HisK subfamily.</text>
</comment>
<accession>A0A6I0F4B0</accession>
<dbReference type="RefSeq" id="WP_151862318.1">
    <property type="nucleotide sequence ID" value="NZ_WBZC01000079.1"/>
</dbReference>
<evidence type="ECO:0000256" key="1">
    <source>
        <dbReference type="ARBA" id="ARBA00004970"/>
    </source>
</evidence>
<dbReference type="AlphaFoldDB" id="A0A6I0F4B0"/>
<dbReference type="SMART" id="SM00481">
    <property type="entry name" value="POLIIIAc"/>
    <property type="match status" value="1"/>
</dbReference>
<evidence type="ECO:0000256" key="2">
    <source>
        <dbReference type="ARBA" id="ARBA00009152"/>
    </source>
</evidence>
<dbReference type="PANTHER" id="PTHR21039:SF0">
    <property type="entry name" value="HISTIDINOL-PHOSPHATASE"/>
    <property type="match status" value="1"/>
</dbReference>
<reference evidence="10 11" key="1">
    <citation type="submission" date="2019-10" db="EMBL/GenBank/DDBJ databases">
        <title>Alkaliphilus serpentinus sp. nov. and Alkaliphilus pronyensis sp. nov., two novel anaerobic alkaliphilic species isolated from the serpentinized-hosted hydrothermal field of the Prony Bay (New Caledonia).</title>
        <authorList>
            <person name="Postec A."/>
        </authorList>
    </citation>
    <scope>NUCLEOTIDE SEQUENCE [LARGE SCALE GENOMIC DNA]</scope>
    <source>
        <strain evidence="10 11">LacV</strain>
    </source>
</reference>
<evidence type="ECO:0000256" key="7">
    <source>
        <dbReference type="ARBA" id="ARBA00049158"/>
    </source>
</evidence>
<keyword evidence="6 8" id="KW-0368">Histidine biosynthesis</keyword>
<evidence type="ECO:0000256" key="6">
    <source>
        <dbReference type="ARBA" id="ARBA00023102"/>
    </source>
</evidence>
<comment type="pathway">
    <text evidence="1 8">Amino-acid biosynthesis; L-histidine biosynthesis; L-histidine from 5-phospho-alpha-D-ribose 1-diphosphate: step 8/9.</text>
</comment>
<dbReference type="EC" id="3.1.3.15" evidence="3 8"/>